<feature type="compositionally biased region" description="Low complexity" evidence="1">
    <location>
        <begin position="34"/>
        <end position="47"/>
    </location>
</feature>
<reference evidence="2 3" key="1">
    <citation type="submission" date="2019-03" db="EMBL/GenBank/DDBJ databases">
        <title>First draft genome of Liparis tanakae, snailfish: a comprehensive survey of snailfish specific genes.</title>
        <authorList>
            <person name="Kim W."/>
            <person name="Song I."/>
            <person name="Jeong J.-H."/>
            <person name="Kim D."/>
            <person name="Kim S."/>
            <person name="Ryu S."/>
            <person name="Song J.Y."/>
            <person name="Lee S.K."/>
        </authorList>
    </citation>
    <scope>NUCLEOTIDE SEQUENCE [LARGE SCALE GENOMIC DNA]</scope>
    <source>
        <tissue evidence="2">Muscle</tissue>
    </source>
</reference>
<dbReference type="Proteomes" id="UP000314294">
    <property type="component" value="Unassembled WGS sequence"/>
</dbReference>
<evidence type="ECO:0000313" key="3">
    <source>
        <dbReference type="Proteomes" id="UP000314294"/>
    </source>
</evidence>
<dbReference type="EMBL" id="SRLO01000307">
    <property type="protein sequence ID" value="TNN61817.1"/>
    <property type="molecule type" value="Genomic_DNA"/>
</dbReference>
<feature type="compositionally biased region" description="Polar residues" evidence="1">
    <location>
        <begin position="1"/>
        <end position="13"/>
    </location>
</feature>
<comment type="caution">
    <text evidence="2">The sequence shown here is derived from an EMBL/GenBank/DDBJ whole genome shotgun (WGS) entry which is preliminary data.</text>
</comment>
<proteinExistence type="predicted"/>
<dbReference type="AlphaFoldDB" id="A0A4Z2H7C3"/>
<protein>
    <submittedName>
        <fullName evidence="2">Uncharacterized protein</fullName>
    </submittedName>
</protein>
<accession>A0A4Z2H7C3</accession>
<name>A0A4Z2H7C3_9TELE</name>
<evidence type="ECO:0000256" key="1">
    <source>
        <dbReference type="SAM" id="MobiDB-lite"/>
    </source>
</evidence>
<keyword evidence="3" id="KW-1185">Reference proteome</keyword>
<organism evidence="2 3">
    <name type="scientific">Liparis tanakae</name>
    <name type="common">Tanaka's snailfish</name>
    <dbReference type="NCBI Taxonomy" id="230148"/>
    <lineage>
        <taxon>Eukaryota</taxon>
        <taxon>Metazoa</taxon>
        <taxon>Chordata</taxon>
        <taxon>Craniata</taxon>
        <taxon>Vertebrata</taxon>
        <taxon>Euteleostomi</taxon>
        <taxon>Actinopterygii</taxon>
        <taxon>Neopterygii</taxon>
        <taxon>Teleostei</taxon>
        <taxon>Neoteleostei</taxon>
        <taxon>Acanthomorphata</taxon>
        <taxon>Eupercaria</taxon>
        <taxon>Perciformes</taxon>
        <taxon>Cottioidei</taxon>
        <taxon>Cottales</taxon>
        <taxon>Liparidae</taxon>
        <taxon>Liparis</taxon>
    </lineage>
</organism>
<sequence>MSSSASVHTSQQGEAKRQSPASRRRLSLAPRPASFTSPLTSSFSVSSTTLDWGTEIWNTRDTGRV</sequence>
<feature type="region of interest" description="Disordered" evidence="1">
    <location>
        <begin position="1"/>
        <end position="47"/>
    </location>
</feature>
<gene>
    <name evidence="2" type="ORF">EYF80_027934</name>
</gene>
<evidence type="ECO:0000313" key="2">
    <source>
        <dbReference type="EMBL" id="TNN61817.1"/>
    </source>
</evidence>